<keyword evidence="1" id="KW-0812">Transmembrane</keyword>
<dbReference type="VEuPathDB" id="PlasmoDB:PVP01_0623200"/>
<evidence type="ECO:0000313" key="2">
    <source>
        <dbReference type="EMBL" id="SCO66317.1"/>
    </source>
</evidence>
<evidence type="ECO:0008006" key="4">
    <source>
        <dbReference type="Google" id="ProtNLM"/>
    </source>
</evidence>
<dbReference type="VEuPathDB" id="PlasmoDB:PVW1_060029600"/>
<evidence type="ECO:0000256" key="1">
    <source>
        <dbReference type="SAM" id="Phobius"/>
    </source>
</evidence>
<sequence length="296" mass="33621">MKKGCFQGHHATDKKCTIANKFTTVNECQKTEEAKRLFPYAVKVLIFTLLLWTWEHFNKSATYGTSLGNKGVGEKESSVKGARCLKETDSLFGDYYACAGKRGTLYFPPNGTDNVKKSDYSFSRLSEGKTKDYYEMTESASGHSNVSSLSSLSEFLYNDNYEDPLTYNGVKLSNYKHKKRNRGLVSKSTRCILNFLSEMDKRIERQFENAMKYEIECARTRRGRMSTMANVKRFLRKIKVLSPAIIGTALSLICAMSSALLGCITFAIVTAFILFYFMIKIAKIHSIHEAYQTNHK</sequence>
<accession>A0A1G4GUU7</accession>
<name>A0A1G4GUU7_PLAVI</name>
<evidence type="ECO:0000313" key="3">
    <source>
        <dbReference type="Proteomes" id="UP000196402"/>
    </source>
</evidence>
<dbReference type="VEuPathDB" id="PlasmoDB:PVPAM_060034300"/>
<gene>
    <name evidence="2" type="ORF">PVT01_060029400</name>
</gene>
<protein>
    <recommendedName>
        <fullName evidence="4">Pv-fam-d protein</fullName>
    </recommendedName>
</protein>
<keyword evidence="1" id="KW-0472">Membrane</keyword>
<dbReference type="VEuPathDB" id="PlasmoDB:PVX_110834"/>
<dbReference type="EMBL" id="LT615244">
    <property type="protein sequence ID" value="SCO66317.1"/>
    <property type="molecule type" value="Genomic_DNA"/>
</dbReference>
<keyword evidence="1" id="KW-1133">Transmembrane helix</keyword>
<organism evidence="2 3">
    <name type="scientific">Plasmodium vivax</name>
    <name type="common">malaria parasite P. vivax</name>
    <dbReference type="NCBI Taxonomy" id="5855"/>
    <lineage>
        <taxon>Eukaryota</taxon>
        <taxon>Sar</taxon>
        <taxon>Alveolata</taxon>
        <taxon>Apicomplexa</taxon>
        <taxon>Aconoidasida</taxon>
        <taxon>Haemosporida</taxon>
        <taxon>Plasmodiidae</taxon>
        <taxon>Plasmodium</taxon>
        <taxon>Plasmodium (Plasmodium)</taxon>
    </lineage>
</organism>
<dbReference type="Proteomes" id="UP000196402">
    <property type="component" value="Chromosome 6"/>
</dbReference>
<feature type="transmembrane region" description="Helical" evidence="1">
    <location>
        <begin position="259"/>
        <end position="279"/>
    </location>
</feature>
<dbReference type="AlphaFoldDB" id="A0A1G4GUU7"/>
<proteinExistence type="predicted"/>
<reference evidence="2 3" key="1">
    <citation type="submission" date="2016-07" db="EMBL/GenBank/DDBJ databases">
        <authorList>
            <consortium name="Pathogen Informatics"/>
        </authorList>
    </citation>
    <scope>NUCLEOTIDE SEQUENCE [LARGE SCALE GENOMIC DNA]</scope>
</reference>